<evidence type="ECO:0000313" key="1">
    <source>
        <dbReference type="EMBL" id="KAJ7037106.1"/>
    </source>
</evidence>
<dbReference type="EMBL" id="JARJCM010000039">
    <property type="protein sequence ID" value="KAJ7037106.1"/>
    <property type="molecule type" value="Genomic_DNA"/>
</dbReference>
<comment type="caution">
    <text evidence="1">The sequence shown here is derived from an EMBL/GenBank/DDBJ whole genome shotgun (WGS) entry which is preliminary data.</text>
</comment>
<organism evidence="1 2">
    <name type="scientific">Mycena alexandri</name>
    <dbReference type="NCBI Taxonomy" id="1745969"/>
    <lineage>
        <taxon>Eukaryota</taxon>
        <taxon>Fungi</taxon>
        <taxon>Dikarya</taxon>
        <taxon>Basidiomycota</taxon>
        <taxon>Agaricomycotina</taxon>
        <taxon>Agaricomycetes</taxon>
        <taxon>Agaricomycetidae</taxon>
        <taxon>Agaricales</taxon>
        <taxon>Marasmiineae</taxon>
        <taxon>Mycenaceae</taxon>
        <taxon>Mycena</taxon>
    </lineage>
</organism>
<reference evidence="1" key="1">
    <citation type="submission" date="2023-03" db="EMBL/GenBank/DDBJ databases">
        <title>Massive genome expansion in bonnet fungi (Mycena s.s.) driven by repeated elements and novel gene families across ecological guilds.</title>
        <authorList>
            <consortium name="Lawrence Berkeley National Laboratory"/>
            <person name="Harder C.B."/>
            <person name="Miyauchi S."/>
            <person name="Viragh M."/>
            <person name="Kuo A."/>
            <person name="Thoen E."/>
            <person name="Andreopoulos B."/>
            <person name="Lu D."/>
            <person name="Skrede I."/>
            <person name="Drula E."/>
            <person name="Henrissat B."/>
            <person name="Morin E."/>
            <person name="Kohler A."/>
            <person name="Barry K."/>
            <person name="LaButti K."/>
            <person name="Morin E."/>
            <person name="Salamov A."/>
            <person name="Lipzen A."/>
            <person name="Mereny Z."/>
            <person name="Hegedus B."/>
            <person name="Baldrian P."/>
            <person name="Stursova M."/>
            <person name="Weitz H."/>
            <person name="Taylor A."/>
            <person name="Grigoriev I.V."/>
            <person name="Nagy L.G."/>
            <person name="Martin F."/>
            <person name="Kauserud H."/>
        </authorList>
    </citation>
    <scope>NUCLEOTIDE SEQUENCE</scope>
    <source>
        <strain evidence="1">CBHHK200</strain>
    </source>
</reference>
<dbReference type="Proteomes" id="UP001218188">
    <property type="component" value="Unassembled WGS sequence"/>
</dbReference>
<sequence length="417" mass="46198">MSVEVSGSLTLSGEIWHSGFTAQLKPQKIGPAVKLLYPRWTEEISIPRALAFICYAETISWLKPVKSWWWLGQCALNLVNEVLAVAHPFPSPSALRLVKWVNERTYSLDVPEVGCMNSRRIKGAGDTQIAEVNDSNFFLTCTTGVILRARAHALTLSAYPGDISAPAIWTDDFQCADAGIRVSTLGLRASSAHPFVLTKTNGARFKSVTCSPPKSISAPLPPEENSYPPASANFMKIECLVLIARCAFGESCRGSAESVPTAHTDAVAFKIHLRRKQHLGRKQTPLPSQHSKYWHSKLRGACTYSSGNEKGNEPGSSSSCRMLPNLNTALAWVDNAAVGWSFHFLRIAQLAFSMVERFLGSEWESMNPVGRISPSFHVVWFLFESVLARNPDFIFQKFSWNLLAIAQFFQSIMFDPK</sequence>
<protein>
    <submittedName>
        <fullName evidence="1">Uncharacterized protein</fullName>
    </submittedName>
</protein>
<evidence type="ECO:0000313" key="2">
    <source>
        <dbReference type="Proteomes" id="UP001218188"/>
    </source>
</evidence>
<accession>A0AAD6T1K4</accession>
<keyword evidence="2" id="KW-1185">Reference proteome</keyword>
<proteinExistence type="predicted"/>
<gene>
    <name evidence="1" type="ORF">C8F04DRAFT_1232778</name>
</gene>
<name>A0AAD6T1K4_9AGAR</name>
<dbReference type="AlphaFoldDB" id="A0AAD6T1K4"/>